<accession>A0A3Y9C823</accession>
<dbReference type="AlphaFoldDB" id="A0A3Y9C823"/>
<gene>
    <name evidence="1" type="ORF">AU894_28810</name>
</gene>
<comment type="caution">
    <text evidence="1">The sequence shown here is derived from an EMBL/GenBank/DDBJ whole genome shotgun (WGS) entry which is preliminary data.</text>
</comment>
<organism evidence="1">
    <name type="scientific">Salmonella enterica subsp. enterica serovar Java</name>
    <dbReference type="NCBI Taxonomy" id="224729"/>
    <lineage>
        <taxon>Bacteria</taxon>
        <taxon>Pseudomonadati</taxon>
        <taxon>Pseudomonadota</taxon>
        <taxon>Gammaproteobacteria</taxon>
        <taxon>Enterobacterales</taxon>
        <taxon>Enterobacteriaceae</taxon>
        <taxon>Salmonella</taxon>
    </lineage>
</organism>
<feature type="non-terminal residue" evidence="1">
    <location>
        <position position="51"/>
    </location>
</feature>
<dbReference type="EMBL" id="AAAFYZ010000251">
    <property type="protein sequence ID" value="EAB8480089.1"/>
    <property type="molecule type" value="Genomic_DNA"/>
</dbReference>
<reference evidence="1" key="1">
    <citation type="submission" date="2018-08" db="EMBL/GenBank/DDBJ databases">
        <authorList>
            <person name="Ashton P.M."/>
            <person name="Dallman T."/>
            <person name="Nair S."/>
            <person name="De Pinna E."/>
            <person name="Peters T."/>
            <person name="Grant K."/>
        </authorList>
    </citation>
    <scope>NUCLEOTIDE SEQUENCE [LARGE SCALE GENOMIC DNA]</scope>
    <source>
        <strain evidence="1">43913</strain>
    </source>
</reference>
<protein>
    <submittedName>
        <fullName evidence="1">Transcriptional regulator</fullName>
    </submittedName>
</protein>
<proteinExistence type="predicted"/>
<name>A0A3Y9C823_SALEB</name>
<evidence type="ECO:0000313" key="1">
    <source>
        <dbReference type="EMBL" id="EAB8480089.1"/>
    </source>
</evidence>
<sequence>MPAREIIIHGDCWPVVNAVAHLSRAVLPWSECETTYTLPELLQQLHRKPEA</sequence>
<dbReference type="Proteomes" id="UP000839644">
    <property type="component" value="Unassembled WGS sequence"/>
</dbReference>